<evidence type="ECO:0000259" key="1">
    <source>
        <dbReference type="Pfam" id="PF12706"/>
    </source>
</evidence>
<protein>
    <submittedName>
        <fullName evidence="3">MBL fold metallo-hydrolase</fullName>
        <ecNumber evidence="3">3.-.-.-</ecNumber>
    </submittedName>
</protein>
<dbReference type="Proteomes" id="UP001596043">
    <property type="component" value="Unassembled WGS sequence"/>
</dbReference>
<comment type="caution">
    <text evidence="3">The sequence shown here is derived from an EMBL/GenBank/DDBJ whole genome shotgun (WGS) entry which is preliminary data.</text>
</comment>
<evidence type="ECO:0000259" key="2">
    <source>
        <dbReference type="Pfam" id="PF18456"/>
    </source>
</evidence>
<dbReference type="InterPro" id="IPR001279">
    <property type="entry name" value="Metallo-B-lactamas"/>
</dbReference>
<feature type="domain" description="Metallo-beta-lactamase" evidence="1">
    <location>
        <begin position="272"/>
        <end position="429"/>
    </location>
</feature>
<sequence length="534" mass="61788">MKQDNKNYYLKLNVAIEALIDRWYAWSHLVSPATAAMNIKERHLKIMQSYIKNPKTHAAAVKRPEMIGGPFIDYEGGRVEEIKELFENTLSKRENMLELYNAIHDLNDMLQKNAIGYSLDPLYKEVPDILQGMVELYYDLNNKPNFRFFESLLYKSEFYDESTQSISLQLVDSDDARSFVLSTPRLNDANLIHLDLDFKNQLIDKLFRMKRVPGSYQEIMKDLGIRPEQQELFKSFFTEEAPPKYKKYTGEGIRTRYFGHACVLVETNEISILVDPVISYDGYETDVNRYTINDLPEEIDYVLITHNHQDHVLLETLLQLRHSIKNIVVPSSGKGNLQDPNLKLMFNAIGFHNVIELDDMETIELDRCVITGLPFIGEHSDIDIRSKLCFHVELHNKLKVLFAADSCNVEPKVYERIQAIVGDIDVLFLGMECEGAPLSWLYGPLMFDKLPREMDQSRRLAGSDFKQGERLVDIFSPKNVFVYAMGLEPWLVFISSLKYTDESKPIVESNKLVEECKKRGIDAERLFGEKTIEY</sequence>
<accession>A0ABV9I0F6</accession>
<reference evidence="4" key="1">
    <citation type="journal article" date="2019" name="Int. J. Syst. Evol. Microbiol.">
        <title>The Global Catalogue of Microorganisms (GCM) 10K type strain sequencing project: providing services to taxonomists for standard genome sequencing and annotation.</title>
        <authorList>
            <consortium name="The Broad Institute Genomics Platform"/>
            <consortium name="The Broad Institute Genome Sequencing Center for Infectious Disease"/>
            <person name="Wu L."/>
            <person name="Ma J."/>
        </authorList>
    </citation>
    <scope>NUCLEOTIDE SEQUENCE [LARGE SCALE GENOMIC DNA]</scope>
    <source>
        <strain evidence="4">YJ-61-S</strain>
    </source>
</reference>
<name>A0ABV9I0F6_9FLAO</name>
<evidence type="ECO:0000313" key="3">
    <source>
        <dbReference type="EMBL" id="MFC4634984.1"/>
    </source>
</evidence>
<dbReference type="InterPro" id="IPR036866">
    <property type="entry name" value="RibonucZ/Hydroxyglut_hydro"/>
</dbReference>
<dbReference type="PANTHER" id="PTHR15032">
    <property type="entry name" value="N-ACYL-PHOSPHATIDYLETHANOLAMINE-HYDROLYZING PHOSPHOLIPASE D"/>
    <property type="match status" value="1"/>
</dbReference>
<keyword evidence="3" id="KW-0378">Hydrolase</keyword>
<dbReference type="EC" id="3.-.-.-" evidence="3"/>
<dbReference type="Gene3D" id="3.60.15.10">
    <property type="entry name" value="Ribonuclease Z/Hydroxyacylglutathione hydrolase-like"/>
    <property type="match status" value="1"/>
</dbReference>
<dbReference type="EMBL" id="JBHSFV010000008">
    <property type="protein sequence ID" value="MFC4634984.1"/>
    <property type="molecule type" value="Genomic_DNA"/>
</dbReference>
<feature type="domain" description="Diiron non-heme beta-hydroxylase N-terminal" evidence="2">
    <location>
        <begin position="9"/>
        <end position="240"/>
    </location>
</feature>
<proteinExistence type="predicted"/>
<dbReference type="Pfam" id="PF12706">
    <property type="entry name" value="Lactamase_B_2"/>
    <property type="match status" value="1"/>
</dbReference>
<keyword evidence="4" id="KW-1185">Reference proteome</keyword>
<dbReference type="GO" id="GO:0016787">
    <property type="term" value="F:hydrolase activity"/>
    <property type="evidence" value="ECO:0007669"/>
    <property type="project" value="UniProtKB-KW"/>
</dbReference>
<dbReference type="Pfam" id="PF18456">
    <property type="entry name" value="CmlA_N"/>
    <property type="match status" value="1"/>
</dbReference>
<dbReference type="RefSeq" id="WP_379979765.1">
    <property type="nucleotide sequence ID" value="NZ_JBHSFV010000008.1"/>
</dbReference>
<dbReference type="PANTHER" id="PTHR15032:SF4">
    <property type="entry name" value="N-ACYL-PHOSPHATIDYLETHANOLAMINE-HYDROLYZING PHOSPHOLIPASE D"/>
    <property type="match status" value="1"/>
</dbReference>
<dbReference type="InterPro" id="IPR041141">
    <property type="entry name" value="CmlA_N"/>
</dbReference>
<organism evidence="3 4">
    <name type="scientific">Dokdonia ponticola</name>
    <dbReference type="NCBI Taxonomy" id="2041041"/>
    <lineage>
        <taxon>Bacteria</taxon>
        <taxon>Pseudomonadati</taxon>
        <taxon>Bacteroidota</taxon>
        <taxon>Flavobacteriia</taxon>
        <taxon>Flavobacteriales</taxon>
        <taxon>Flavobacteriaceae</taxon>
        <taxon>Dokdonia</taxon>
    </lineage>
</organism>
<evidence type="ECO:0000313" key="4">
    <source>
        <dbReference type="Proteomes" id="UP001596043"/>
    </source>
</evidence>
<gene>
    <name evidence="3" type="ORF">ACFO3O_13770</name>
</gene>
<dbReference type="SUPFAM" id="SSF56281">
    <property type="entry name" value="Metallo-hydrolase/oxidoreductase"/>
    <property type="match status" value="1"/>
</dbReference>